<organism evidence="1 2">
    <name type="scientific">Amycolatopsis rhabdoformis</name>
    <dbReference type="NCBI Taxonomy" id="1448059"/>
    <lineage>
        <taxon>Bacteria</taxon>
        <taxon>Bacillati</taxon>
        <taxon>Actinomycetota</taxon>
        <taxon>Actinomycetes</taxon>
        <taxon>Pseudonocardiales</taxon>
        <taxon>Pseudonocardiaceae</taxon>
        <taxon>Amycolatopsis</taxon>
    </lineage>
</organism>
<evidence type="ECO:0008006" key="3">
    <source>
        <dbReference type="Google" id="ProtNLM"/>
    </source>
</evidence>
<reference evidence="1 2" key="1">
    <citation type="journal article" date="2015" name="Int. J. Syst. Evol. Microbiol.">
        <title>Amycolatopsis rhabdoformis sp. nov., an actinomycete isolated from a tropical forest soil.</title>
        <authorList>
            <person name="Souza W.R."/>
            <person name="Silva R.E."/>
            <person name="Goodfellow M."/>
            <person name="Busarakam K."/>
            <person name="Figueiro F.S."/>
            <person name="Ferreira D."/>
            <person name="Rodrigues-Filho E."/>
            <person name="Moraes L.A.B."/>
            <person name="Zucchi T.D."/>
        </authorList>
    </citation>
    <scope>NUCLEOTIDE SEQUENCE [LARGE SCALE GENOMIC DNA]</scope>
    <source>
        <strain evidence="1 2">NCIMB 14900</strain>
    </source>
</reference>
<gene>
    <name evidence="1" type="ORF">VSH64_14920</name>
</gene>
<evidence type="ECO:0000313" key="2">
    <source>
        <dbReference type="Proteomes" id="UP001330812"/>
    </source>
</evidence>
<accession>A0ABZ1IHH7</accession>
<protein>
    <recommendedName>
        <fullName evidence="3">GIY-YIG nuclease family protein</fullName>
    </recommendedName>
</protein>
<evidence type="ECO:0000313" key="1">
    <source>
        <dbReference type="EMBL" id="WSE33392.1"/>
    </source>
</evidence>
<sequence length="129" mass="14623">MIRLGPASGYPFAGPRLLGGWTPPALAAVYAVLYLPDPDARPTRYAVLYTGHADDLSQAGLPFRHPRAPCWTTRAGSRWKLHIATYEVPGGLRAHREQIVRELVAVYHPRCNEAQFDHTWRQEWIGHER</sequence>
<proteinExistence type="predicted"/>
<keyword evidence="2" id="KW-1185">Reference proteome</keyword>
<name>A0ABZ1IHH7_9PSEU</name>
<dbReference type="RefSeq" id="WP_326836192.1">
    <property type="nucleotide sequence ID" value="NZ_CP142149.1"/>
</dbReference>
<dbReference type="Proteomes" id="UP001330812">
    <property type="component" value="Chromosome"/>
</dbReference>
<dbReference type="EMBL" id="CP142149">
    <property type="protein sequence ID" value="WSE33392.1"/>
    <property type="molecule type" value="Genomic_DNA"/>
</dbReference>